<keyword evidence="9 15" id="KW-0418">Kinase</keyword>
<evidence type="ECO:0000256" key="11">
    <source>
        <dbReference type="ARBA" id="ARBA00022840"/>
    </source>
</evidence>
<dbReference type="EC" id="2.7.1.26" evidence="15"/>
<evidence type="ECO:0000256" key="7">
    <source>
        <dbReference type="ARBA" id="ARBA00022695"/>
    </source>
</evidence>
<evidence type="ECO:0000256" key="5">
    <source>
        <dbReference type="ARBA" id="ARBA00022643"/>
    </source>
</evidence>
<comment type="pathway">
    <text evidence="3 15">Cofactor biosynthesis; FMN biosynthesis; FMN from riboflavin (ATP route): step 1/1.</text>
</comment>
<evidence type="ECO:0000256" key="15">
    <source>
        <dbReference type="PIRNR" id="PIRNR004491"/>
    </source>
</evidence>
<gene>
    <name evidence="17" type="ORF">IFO71_12525</name>
</gene>
<dbReference type="InterPro" id="IPR014729">
    <property type="entry name" value="Rossmann-like_a/b/a_fold"/>
</dbReference>
<dbReference type="SUPFAM" id="SSF82114">
    <property type="entry name" value="Riboflavin kinase-like"/>
    <property type="match status" value="1"/>
</dbReference>
<dbReference type="NCBIfam" id="NF004163">
    <property type="entry name" value="PRK05627.1-6"/>
    <property type="match status" value="1"/>
</dbReference>
<evidence type="ECO:0000256" key="4">
    <source>
        <dbReference type="ARBA" id="ARBA00022630"/>
    </source>
</evidence>
<evidence type="ECO:0000313" key="17">
    <source>
        <dbReference type="EMBL" id="MBD8526562.1"/>
    </source>
</evidence>
<dbReference type="InterPro" id="IPR023468">
    <property type="entry name" value="Riboflavin_kinase"/>
</dbReference>
<dbReference type="GO" id="GO:0003919">
    <property type="term" value="F:FMN adenylyltransferase activity"/>
    <property type="evidence" value="ECO:0007669"/>
    <property type="project" value="UniProtKB-UniRule"/>
</dbReference>
<organism evidence="17 18">
    <name type="scientific">Pseudomarimonas arenosa</name>
    <dbReference type="NCBI Taxonomy" id="2774145"/>
    <lineage>
        <taxon>Bacteria</taxon>
        <taxon>Pseudomonadati</taxon>
        <taxon>Pseudomonadota</taxon>
        <taxon>Gammaproteobacteria</taxon>
        <taxon>Lysobacterales</taxon>
        <taxon>Lysobacteraceae</taxon>
        <taxon>Pseudomarimonas</taxon>
    </lineage>
</organism>
<evidence type="ECO:0000256" key="6">
    <source>
        <dbReference type="ARBA" id="ARBA00022679"/>
    </source>
</evidence>
<dbReference type="SUPFAM" id="SSF52374">
    <property type="entry name" value="Nucleotidylyl transferase"/>
    <property type="match status" value="1"/>
</dbReference>
<comment type="similarity">
    <text evidence="15">Belongs to the ribF family.</text>
</comment>
<dbReference type="GO" id="GO:0009398">
    <property type="term" value="P:FMN biosynthetic process"/>
    <property type="evidence" value="ECO:0007669"/>
    <property type="project" value="UniProtKB-UniRule"/>
</dbReference>
<dbReference type="Gene3D" id="2.40.30.30">
    <property type="entry name" value="Riboflavin kinase-like"/>
    <property type="match status" value="1"/>
</dbReference>
<accession>A0AAW3ZNA5</accession>
<dbReference type="PIRSF" id="PIRSF004491">
    <property type="entry name" value="FAD_Synth"/>
    <property type="match status" value="1"/>
</dbReference>
<comment type="pathway">
    <text evidence="2 15">Cofactor biosynthesis; FAD biosynthesis; FAD from FMN: step 1/1.</text>
</comment>
<sequence>MSRLFRDVGGGPLSSHRSVVCIGAFDGLHRGHQALVQSALDRARLLQAQSVVLSFEPLPREFFLGDKAPPRIAGFRSRVQMLSQLGIDWIGLLRFNQRLASMSAEQFVERVLVSRLRAAEVWVGEDFRFGKGRAGNPQLLAELGQQHGFDCRIFDRFELAGERVSSSRVRQALADGDLEHANHLLGHPYRLSGRVVRGQRLGRKLGFPTANIRLAGRRSALDGIVAAWVQGVGEAPWPAVCSIGTRPTVGGVEPLLEVHLFDFDGDLYGQRLTVDFVAKLRDEEKFPDLPSLVAQMERDAVQAREILNSLSLSIDV</sequence>
<keyword evidence="11 15" id="KW-0067">ATP-binding</keyword>
<dbReference type="EMBL" id="JACYTR010000025">
    <property type="protein sequence ID" value="MBD8526562.1"/>
    <property type="molecule type" value="Genomic_DNA"/>
</dbReference>
<evidence type="ECO:0000256" key="2">
    <source>
        <dbReference type="ARBA" id="ARBA00004726"/>
    </source>
</evidence>
<comment type="caution">
    <text evidence="17">The sequence shown here is derived from an EMBL/GenBank/DDBJ whole genome shotgun (WGS) entry which is preliminary data.</text>
</comment>
<keyword evidence="10 15" id="KW-0274">FAD</keyword>
<evidence type="ECO:0000256" key="3">
    <source>
        <dbReference type="ARBA" id="ARBA00005201"/>
    </source>
</evidence>
<dbReference type="PANTHER" id="PTHR22749">
    <property type="entry name" value="RIBOFLAVIN KINASE/FMN ADENYLYLTRANSFERASE"/>
    <property type="match status" value="1"/>
</dbReference>
<evidence type="ECO:0000256" key="10">
    <source>
        <dbReference type="ARBA" id="ARBA00022827"/>
    </source>
</evidence>
<dbReference type="GO" id="GO:0008531">
    <property type="term" value="F:riboflavin kinase activity"/>
    <property type="evidence" value="ECO:0007669"/>
    <property type="project" value="UniProtKB-UniRule"/>
</dbReference>
<dbReference type="NCBIfam" id="NF004162">
    <property type="entry name" value="PRK05627.1-5"/>
    <property type="match status" value="1"/>
</dbReference>
<dbReference type="FunFam" id="3.40.50.620:FF:000021">
    <property type="entry name" value="Riboflavin biosynthesis protein"/>
    <property type="match status" value="1"/>
</dbReference>
<evidence type="ECO:0000256" key="8">
    <source>
        <dbReference type="ARBA" id="ARBA00022741"/>
    </source>
</evidence>
<keyword evidence="18" id="KW-1185">Reference proteome</keyword>
<dbReference type="InterPro" id="IPR002606">
    <property type="entry name" value="Riboflavin_kinase_bac"/>
</dbReference>
<evidence type="ECO:0000256" key="9">
    <source>
        <dbReference type="ARBA" id="ARBA00022777"/>
    </source>
</evidence>
<keyword evidence="12" id="KW-0511">Multifunctional enzyme</keyword>
<comment type="catalytic activity">
    <reaction evidence="13 15">
        <text>riboflavin + ATP = FMN + ADP + H(+)</text>
        <dbReference type="Rhea" id="RHEA:14357"/>
        <dbReference type="ChEBI" id="CHEBI:15378"/>
        <dbReference type="ChEBI" id="CHEBI:30616"/>
        <dbReference type="ChEBI" id="CHEBI:57986"/>
        <dbReference type="ChEBI" id="CHEBI:58210"/>
        <dbReference type="ChEBI" id="CHEBI:456216"/>
        <dbReference type="EC" id="2.7.1.26"/>
    </reaction>
</comment>
<keyword evidence="6 15" id="KW-0808">Transferase</keyword>
<evidence type="ECO:0000256" key="13">
    <source>
        <dbReference type="ARBA" id="ARBA00047880"/>
    </source>
</evidence>
<feature type="domain" description="Riboflavin kinase" evidence="16">
    <location>
        <begin position="184"/>
        <end position="308"/>
    </location>
</feature>
<dbReference type="InterPro" id="IPR015864">
    <property type="entry name" value="FAD_synthase"/>
</dbReference>
<evidence type="ECO:0000256" key="1">
    <source>
        <dbReference type="ARBA" id="ARBA00002121"/>
    </source>
</evidence>
<keyword evidence="8 15" id="KW-0547">Nucleotide-binding</keyword>
<keyword evidence="5 15" id="KW-0288">FMN</keyword>
<dbReference type="EC" id="2.7.7.2" evidence="15"/>
<evidence type="ECO:0000259" key="16">
    <source>
        <dbReference type="SMART" id="SM00904"/>
    </source>
</evidence>
<dbReference type="Pfam" id="PF01687">
    <property type="entry name" value="Flavokinase"/>
    <property type="match status" value="1"/>
</dbReference>
<dbReference type="InterPro" id="IPR015865">
    <property type="entry name" value="Riboflavin_kinase_bac/euk"/>
</dbReference>
<dbReference type="GO" id="GO:0005524">
    <property type="term" value="F:ATP binding"/>
    <property type="evidence" value="ECO:0007669"/>
    <property type="project" value="UniProtKB-UniRule"/>
</dbReference>
<keyword evidence="7 15" id="KW-0548">Nucleotidyltransferase</keyword>
<dbReference type="RefSeq" id="WP_192029979.1">
    <property type="nucleotide sequence ID" value="NZ_JACYTR010000025.1"/>
</dbReference>
<dbReference type="FunFam" id="2.40.30.30:FF:000003">
    <property type="entry name" value="Riboflavin biosynthesis protein"/>
    <property type="match status" value="1"/>
</dbReference>
<keyword evidence="4 15" id="KW-0285">Flavoprotein</keyword>
<dbReference type="GO" id="GO:0009231">
    <property type="term" value="P:riboflavin biosynthetic process"/>
    <property type="evidence" value="ECO:0007669"/>
    <property type="project" value="InterPro"/>
</dbReference>
<protein>
    <recommendedName>
        <fullName evidence="15">Riboflavin biosynthesis protein</fullName>
    </recommendedName>
    <domain>
        <recommendedName>
            <fullName evidence="15">Riboflavin kinase</fullName>
            <ecNumber evidence="15">2.7.1.26</ecNumber>
        </recommendedName>
        <alternativeName>
            <fullName evidence="15">Flavokinase</fullName>
        </alternativeName>
    </domain>
    <domain>
        <recommendedName>
            <fullName evidence="15">FMN adenylyltransferase</fullName>
            <ecNumber evidence="15">2.7.7.2</ecNumber>
        </recommendedName>
        <alternativeName>
            <fullName evidence="15">FAD pyrophosphorylase</fullName>
        </alternativeName>
        <alternativeName>
            <fullName evidence="15">FAD synthase</fullName>
        </alternativeName>
    </domain>
</protein>
<dbReference type="AlphaFoldDB" id="A0AAW3ZNA5"/>
<dbReference type="CDD" id="cd02064">
    <property type="entry name" value="FAD_synthetase_N"/>
    <property type="match status" value="1"/>
</dbReference>
<comment type="function">
    <text evidence="1">Catalyzes the phosphorylation of riboflavin to FMN followed by the adenylation of FMN to FAD.</text>
</comment>
<evidence type="ECO:0000256" key="12">
    <source>
        <dbReference type="ARBA" id="ARBA00023268"/>
    </source>
</evidence>
<dbReference type="InterPro" id="IPR023465">
    <property type="entry name" value="Riboflavin_kinase_dom_sf"/>
</dbReference>
<evidence type="ECO:0000256" key="14">
    <source>
        <dbReference type="ARBA" id="ARBA00049494"/>
    </source>
</evidence>
<reference evidence="17 18" key="1">
    <citation type="submission" date="2020-09" db="EMBL/GenBank/DDBJ databases">
        <title>Pseudoxanthomonas sp. CAU 1598 isolated from sand of Yaerae Beach.</title>
        <authorList>
            <person name="Kim W."/>
        </authorList>
    </citation>
    <scope>NUCLEOTIDE SEQUENCE [LARGE SCALE GENOMIC DNA]</scope>
    <source>
        <strain evidence="17 18">CAU 1598</strain>
    </source>
</reference>
<dbReference type="Gene3D" id="3.40.50.620">
    <property type="entry name" value="HUPs"/>
    <property type="match status" value="1"/>
</dbReference>
<dbReference type="NCBIfam" id="TIGR00083">
    <property type="entry name" value="ribF"/>
    <property type="match status" value="1"/>
</dbReference>
<proteinExistence type="inferred from homology"/>
<name>A0AAW3ZNA5_9GAMM</name>
<dbReference type="GO" id="GO:0006747">
    <property type="term" value="P:FAD biosynthetic process"/>
    <property type="evidence" value="ECO:0007669"/>
    <property type="project" value="UniProtKB-UniRule"/>
</dbReference>
<dbReference type="NCBIfam" id="NF004159">
    <property type="entry name" value="PRK05627.1-2"/>
    <property type="match status" value="1"/>
</dbReference>
<dbReference type="NCBIfam" id="NF004160">
    <property type="entry name" value="PRK05627.1-3"/>
    <property type="match status" value="1"/>
</dbReference>
<evidence type="ECO:0000313" key="18">
    <source>
        <dbReference type="Proteomes" id="UP000613768"/>
    </source>
</evidence>
<dbReference type="PANTHER" id="PTHR22749:SF6">
    <property type="entry name" value="RIBOFLAVIN KINASE"/>
    <property type="match status" value="1"/>
</dbReference>
<dbReference type="SMART" id="SM00904">
    <property type="entry name" value="Flavokinase"/>
    <property type="match status" value="1"/>
</dbReference>
<dbReference type="Proteomes" id="UP000613768">
    <property type="component" value="Unassembled WGS sequence"/>
</dbReference>
<comment type="catalytic activity">
    <reaction evidence="14 15">
        <text>FMN + ATP + H(+) = FAD + diphosphate</text>
        <dbReference type="Rhea" id="RHEA:17237"/>
        <dbReference type="ChEBI" id="CHEBI:15378"/>
        <dbReference type="ChEBI" id="CHEBI:30616"/>
        <dbReference type="ChEBI" id="CHEBI:33019"/>
        <dbReference type="ChEBI" id="CHEBI:57692"/>
        <dbReference type="ChEBI" id="CHEBI:58210"/>
        <dbReference type="EC" id="2.7.7.2"/>
    </reaction>
</comment>
<dbReference type="Pfam" id="PF06574">
    <property type="entry name" value="FAD_syn"/>
    <property type="match status" value="1"/>
</dbReference>